<comment type="caution">
    <text evidence="2">The sequence shown here is derived from an EMBL/GenBank/DDBJ whole genome shotgun (WGS) entry which is preliminary data.</text>
</comment>
<dbReference type="EMBL" id="VOFY01000021">
    <property type="protein sequence ID" value="KAA8581252.1"/>
    <property type="molecule type" value="Genomic_DNA"/>
</dbReference>
<feature type="region of interest" description="Disordered" evidence="1">
    <location>
        <begin position="1"/>
        <end position="41"/>
    </location>
</feature>
<name>A0A5J5CH77_9PERO</name>
<accession>A0A5J5CH77</accession>
<reference evidence="2 3" key="1">
    <citation type="submission" date="2019-08" db="EMBL/GenBank/DDBJ databases">
        <title>A chromosome-level genome assembly, high-density linkage maps, and genome scans reveal the genomic architecture of hybrid incompatibilities underlying speciation via character displacement in darters (Percidae: Etheostominae).</title>
        <authorList>
            <person name="Moran R.L."/>
            <person name="Catchen J.M."/>
            <person name="Fuller R.C."/>
        </authorList>
    </citation>
    <scope>NUCLEOTIDE SEQUENCE [LARGE SCALE GENOMIC DNA]</scope>
    <source>
        <strain evidence="2">EspeVRDwgs_2016</strain>
        <tissue evidence="2">Muscle</tissue>
    </source>
</reference>
<feature type="non-terminal residue" evidence="2">
    <location>
        <position position="57"/>
    </location>
</feature>
<dbReference type="AlphaFoldDB" id="A0A5J5CH77"/>
<sequence length="57" mass="6081">MELHPGNALRRTMCNTAANKPCNSDPKAMSSSATSPSITFWDGPVQSLQASVRNTTT</sequence>
<protein>
    <submittedName>
        <fullName evidence="2">Uncharacterized protein</fullName>
    </submittedName>
</protein>
<feature type="compositionally biased region" description="Polar residues" evidence="1">
    <location>
        <begin position="13"/>
        <end position="22"/>
    </location>
</feature>
<keyword evidence="3" id="KW-1185">Reference proteome</keyword>
<proteinExistence type="predicted"/>
<gene>
    <name evidence="2" type="ORF">FQN60_002833</name>
</gene>
<evidence type="ECO:0000256" key="1">
    <source>
        <dbReference type="SAM" id="MobiDB-lite"/>
    </source>
</evidence>
<feature type="compositionally biased region" description="Polar residues" evidence="1">
    <location>
        <begin position="29"/>
        <end position="38"/>
    </location>
</feature>
<evidence type="ECO:0000313" key="2">
    <source>
        <dbReference type="EMBL" id="KAA8581252.1"/>
    </source>
</evidence>
<evidence type="ECO:0000313" key="3">
    <source>
        <dbReference type="Proteomes" id="UP000327493"/>
    </source>
</evidence>
<organism evidence="2 3">
    <name type="scientific">Etheostoma spectabile</name>
    <name type="common">orangethroat darter</name>
    <dbReference type="NCBI Taxonomy" id="54343"/>
    <lineage>
        <taxon>Eukaryota</taxon>
        <taxon>Metazoa</taxon>
        <taxon>Chordata</taxon>
        <taxon>Craniata</taxon>
        <taxon>Vertebrata</taxon>
        <taxon>Euteleostomi</taxon>
        <taxon>Actinopterygii</taxon>
        <taxon>Neopterygii</taxon>
        <taxon>Teleostei</taxon>
        <taxon>Neoteleostei</taxon>
        <taxon>Acanthomorphata</taxon>
        <taxon>Eupercaria</taxon>
        <taxon>Perciformes</taxon>
        <taxon>Percoidei</taxon>
        <taxon>Percidae</taxon>
        <taxon>Etheostomatinae</taxon>
        <taxon>Etheostoma</taxon>
    </lineage>
</organism>
<dbReference type="Proteomes" id="UP000327493">
    <property type="component" value="Chromosome 21"/>
</dbReference>